<protein>
    <submittedName>
        <fullName evidence="1">Uncharacterized protein</fullName>
    </submittedName>
</protein>
<organism evidence="1 2">
    <name type="scientific">[Torrubiella] hemipterigena</name>
    <dbReference type="NCBI Taxonomy" id="1531966"/>
    <lineage>
        <taxon>Eukaryota</taxon>
        <taxon>Fungi</taxon>
        <taxon>Dikarya</taxon>
        <taxon>Ascomycota</taxon>
        <taxon>Pezizomycotina</taxon>
        <taxon>Sordariomycetes</taxon>
        <taxon>Hypocreomycetidae</taxon>
        <taxon>Hypocreales</taxon>
        <taxon>Clavicipitaceae</taxon>
        <taxon>Clavicipitaceae incertae sedis</taxon>
        <taxon>'Torrubiella' clade</taxon>
    </lineage>
</organism>
<dbReference type="HOGENOM" id="CLU_2814232_0_0_1"/>
<proteinExistence type="predicted"/>
<accession>A0A0A1TMQ3</accession>
<reference evidence="1 2" key="1">
    <citation type="journal article" date="2015" name="Genome Announc.">
        <title>Draft Genome Sequence and Gene Annotation of the Entomopathogenic Fungus Verticillium hemipterigenum.</title>
        <authorList>
            <person name="Horn F."/>
            <person name="Habel A."/>
            <person name="Scharf D.H."/>
            <person name="Dworschak J."/>
            <person name="Brakhage A.A."/>
            <person name="Guthke R."/>
            <person name="Hertweck C."/>
            <person name="Linde J."/>
        </authorList>
    </citation>
    <scope>NUCLEOTIDE SEQUENCE [LARGE SCALE GENOMIC DNA]</scope>
</reference>
<keyword evidence="2" id="KW-1185">Reference proteome</keyword>
<evidence type="ECO:0000313" key="1">
    <source>
        <dbReference type="EMBL" id="CEJ92363.1"/>
    </source>
</evidence>
<name>A0A0A1TMQ3_9HYPO</name>
<dbReference type="EMBL" id="CDHN01000004">
    <property type="protein sequence ID" value="CEJ92363.1"/>
    <property type="molecule type" value="Genomic_DNA"/>
</dbReference>
<sequence>MPTDGHPVPLYQSLPVAHTATPVHSTAQNGNYITVRVVEAGQNGRVLLLIFLAQDSFRISSDPRRTN</sequence>
<evidence type="ECO:0000313" key="2">
    <source>
        <dbReference type="Proteomes" id="UP000039046"/>
    </source>
</evidence>
<gene>
    <name evidence="1" type="ORF">VHEMI08019</name>
</gene>
<dbReference type="AlphaFoldDB" id="A0A0A1TMQ3"/>
<dbReference type="Proteomes" id="UP000039046">
    <property type="component" value="Unassembled WGS sequence"/>
</dbReference>